<dbReference type="Gene3D" id="3.30.1120.90">
    <property type="entry name" value="Nucleosome assembly protein"/>
    <property type="match status" value="1"/>
</dbReference>
<dbReference type="GO" id="GO:0005634">
    <property type="term" value="C:nucleus"/>
    <property type="evidence" value="ECO:0007669"/>
    <property type="project" value="InterPro"/>
</dbReference>
<comment type="similarity">
    <text evidence="1">Belongs to the nucleosome assembly protein (NAP) family.</text>
</comment>
<gene>
    <name evidence="3" type="ORF">ZYGR_0AV00340</name>
</gene>
<dbReference type="InterPro" id="IPR037231">
    <property type="entry name" value="NAP-like_sf"/>
</dbReference>
<protein>
    <recommendedName>
        <fullName evidence="5">Template-activating factor I</fullName>
    </recommendedName>
</protein>
<comment type="caution">
    <text evidence="3">The sequence shown here is derived from an EMBL/GenBank/DDBJ whole genome shotgun (WGS) entry which is preliminary data.</text>
</comment>
<proteinExistence type="inferred from homology"/>
<evidence type="ECO:0000256" key="2">
    <source>
        <dbReference type="SAM" id="Coils"/>
    </source>
</evidence>
<dbReference type="PANTHER" id="PTHR11875">
    <property type="entry name" value="TESTIS-SPECIFIC Y-ENCODED PROTEIN"/>
    <property type="match status" value="1"/>
</dbReference>
<dbReference type="InterPro" id="IPR002164">
    <property type="entry name" value="NAP_family"/>
</dbReference>
<accession>A0A1Q3AIR5</accession>
<name>A0A1Q3AIR5_ZYGRO</name>
<evidence type="ECO:0000256" key="1">
    <source>
        <dbReference type="ARBA" id="ARBA00009947"/>
    </source>
</evidence>
<reference evidence="3 4" key="1">
    <citation type="submission" date="2016-08" db="EMBL/GenBank/DDBJ databases">
        <title>Draft genome sequence of allopolyploid Zygosaccharomyces rouxii.</title>
        <authorList>
            <person name="Watanabe J."/>
            <person name="Uehara K."/>
            <person name="Mogi Y."/>
            <person name="Tsukioka Y."/>
        </authorList>
    </citation>
    <scope>NUCLEOTIDE SEQUENCE [LARGE SCALE GENOMIC DNA]</scope>
    <source>
        <strain evidence="3 4">NBRC 110957</strain>
    </source>
</reference>
<evidence type="ECO:0000313" key="3">
    <source>
        <dbReference type="EMBL" id="GAV55403.1"/>
    </source>
</evidence>
<dbReference type="AlphaFoldDB" id="A0A1Q3AIR5"/>
<dbReference type="GO" id="GO:0006334">
    <property type="term" value="P:nucleosome assembly"/>
    <property type="evidence" value="ECO:0007669"/>
    <property type="project" value="InterPro"/>
</dbReference>
<dbReference type="Proteomes" id="UP000187013">
    <property type="component" value="Unassembled WGS sequence"/>
</dbReference>
<evidence type="ECO:0000313" key="4">
    <source>
        <dbReference type="Proteomes" id="UP000187013"/>
    </source>
</evidence>
<sequence>MSDENIASALNQLADCEQKIEDKEKELEWYRLKTLMPHYEERDEIVAKIPNFWKIVLSQHDDFANYVRAADFKYIDAIQFLVVKWQSPRDFDITIGFQAVDQELPAQTVKKHFYHDGDDMKSQPVELKHNLPPRKRHNRFFDWFQWQGLDDKSEFPNGDDLARLITDEIYPLCVKFYTEAQRDVADEDSDDESSEPELL</sequence>
<organism evidence="3 4">
    <name type="scientific">Zygosaccharomyces rouxii</name>
    <dbReference type="NCBI Taxonomy" id="4956"/>
    <lineage>
        <taxon>Eukaryota</taxon>
        <taxon>Fungi</taxon>
        <taxon>Dikarya</taxon>
        <taxon>Ascomycota</taxon>
        <taxon>Saccharomycotina</taxon>
        <taxon>Saccharomycetes</taxon>
        <taxon>Saccharomycetales</taxon>
        <taxon>Saccharomycetaceae</taxon>
        <taxon>Zygosaccharomyces</taxon>
    </lineage>
</organism>
<dbReference type="SUPFAM" id="SSF143113">
    <property type="entry name" value="NAP-like"/>
    <property type="match status" value="1"/>
</dbReference>
<evidence type="ECO:0008006" key="5">
    <source>
        <dbReference type="Google" id="ProtNLM"/>
    </source>
</evidence>
<feature type="coiled-coil region" evidence="2">
    <location>
        <begin position="6"/>
        <end position="33"/>
    </location>
</feature>
<dbReference type="OrthoDB" id="19419at2759"/>
<keyword evidence="2" id="KW-0175">Coiled coil</keyword>
<dbReference type="EMBL" id="BDGX01000048">
    <property type="protein sequence ID" value="GAV55403.1"/>
    <property type="molecule type" value="Genomic_DNA"/>
</dbReference>